<dbReference type="InterPro" id="IPR029044">
    <property type="entry name" value="Nucleotide-diphossugar_trans"/>
</dbReference>
<evidence type="ECO:0000313" key="9">
    <source>
        <dbReference type="EMBL" id="NJB72796.1"/>
    </source>
</evidence>
<dbReference type="GO" id="GO:0004475">
    <property type="term" value="F:mannose-1-phosphate guanylyltransferase (GTP) activity"/>
    <property type="evidence" value="ECO:0007669"/>
    <property type="project" value="UniProtKB-EC"/>
</dbReference>
<evidence type="ECO:0000259" key="8">
    <source>
        <dbReference type="Pfam" id="PF00483"/>
    </source>
</evidence>
<gene>
    <name evidence="9" type="ORF">GGR42_003287</name>
</gene>
<dbReference type="SUPFAM" id="SSF159283">
    <property type="entry name" value="Guanosine diphospho-D-mannose pyrophosphorylase/mannose-6-phosphate isomerase linker domain"/>
    <property type="match status" value="1"/>
</dbReference>
<dbReference type="CDD" id="cd02509">
    <property type="entry name" value="GDP-M1P_Guanylyltransferase"/>
    <property type="match status" value="1"/>
</dbReference>
<dbReference type="AlphaFoldDB" id="A0A846QV35"/>
<evidence type="ECO:0000256" key="4">
    <source>
        <dbReference type="ARBA" id="ARBA00022695"/>
    </source>
</evidence>
<dbReference type="InterPro" id="IPR051161">
    <property type="entry name" value="Mannose-6P_isomerase_type2"/>
</dbReference>
<comment type="caution">
    <text evidence="9">The sequence shown here is derived from an EMBL/GenBank/DDBJ whole genome shotgun (WGS) entry which is preliminary data.</text>
</comment>
<dbReference type="Proteomes" id="UP000590442">
    <property type="component" value="Unassembled WGS sequence"/>
</dbReference>
<name>A0A846QV35_9FLAO</name>
<dbReference type="Gene3D" id="3.90.550.10">
    <property type="entry name" value="Spore Coat Polysaccharide Biosynthesis Protein SpsA, Chain A"/>
    <property type="match status" value="1"/>
</dbReference>
<accession>A0A846QV35</accession>
<organism evidence="9 10">
    <name type="scientific">Saonia flava</name>
    <dbReference type="NCBI Taxonomy" id="523696"/>
    <lineage>
        <taxon>Bacteria</taxon>
        <taxon>Pseudomonadati</taxon>
        <taxon>Bacteroidota</taxon>
        <taxon>Flavobacteriia</taxon>
        <taxon>Flavobacteriales</taxon>
        <taxon>Flavobacteriaceae</taxon>
        <taxon>Saonia</taxon>
    </lineage>
</organism>
<evidence type="ECO:0000256" key="1">
    <source>
        <dbReference type="ARBA" id="ARBA00006115"/>
    </source>
</evidence>
<dbReference type="InterPro" id="IPR005835">
    <property type="entry name" value="NTP_transferase_dom"/>
</dbReference>
<dbReference type="InterPro" id="IPR049577">
    <property type="entry name" value="GMPP_N"/>
</dbReference>
<dbReference type="PANTHER" id="PTHR46390">
    <property type="entry name" value="MANNOSE-1-PHOSPHATE GUANYLYLTRANSFERASE"/>
    <property type="match status" value="1"/>
</dbReference>
<comment type="similarity">
    <text evidence="1">Belongs to the mannose-6-phosphate isomerase type 2 family.</text>
</comment>
<dbReference type="EC" id="2.7.7.13" evidence="2"/>
<comment type="catalytic activity">
    <reaction evidence="7">
        <text>alpha-D-mannose 1-phosphate + GTP + H(+) = GDP-alpha-D-mannose + diphosphate</text>
        <dbReference type="Rhea" id="RHEA:15229"/>
        <dbReference type="ChEBI" id="CHEBI:15378"/>
        <dbReference type="ChEBI" id="CHEBI:33019"/>
        <dbReference type="ChEBI" id="CHEBI:37565"/>
        <dbReference type="ChEBI" id="CHEBI:57527"/>
        <dbReference type="ChEBI" id="CHEBI:58409"/>
        <dbReference type="EC" id="2.7.7.13"/>
    </reaction>
</comment>
<keyword evidence="10" id="KW-1185">Reference proteome</keyword>
<evidence type="ECO:0000313" key="10">
    <source>
        <dbReference type="Proteomes" id="UP000590442"/>
    </source>
</evidence>
<dbReference type="SUPFAM" id="SSF53448">
    <property type="entry name" value="Nucleotide-diphospho-sugar transferases"/>
    <property type="match status" value="1"/>
</dbReference>
<dbReference type="GO" id="GO:0005525">
    <property type="term" value="F:GTP binding"/>
    <property type="evidence" value="ECO:0007669"/>
    <property type="project" value="UniProtKB-KW"/>
</dbReference>
<evidence type="ECO:0000256" key="2">
    <source>
        <dbReference type="ARBA" id="ARBA00012387"/>
    </source>
</evidence>
<dbReference type="Pfam" id="PF00483">
    <property type="entry name" value="NTP_transferase"/>
    <property type="match status" value="1"/>
</dbReference>
<sequence>MMNKNYYAVLMAGGVGSRFWPVSTSENPKQFHDMLGTGDTLIQKTFKRLNKFVPSENILILTNERYNELVLEQLPMVEQRQVVLEPAMRNTAPCILYAALKIQKENPNAVMIVAPSDHWIEDEDAFAKDVITCFAKCENEEVICTLGIKPTFPNTGFGYIEFEKESASELKKVNQFREKPNYETAKDFLAQGNFLWNAGIFMWSVNSIVNAFKEYQPEQFRLFEKGMAYYNTSEEQVFINENYPKAENISIDYAILEQSKSIYVLPATFDWNDLGTWGSLYDKLDKDKSNNAVVNCKVLCEDAQGNMIRSPKGKVVVVDGLNDYIIVDKEEVLLIYPKSKEQDIKKVLGKVKDTFGDQYA</sequence>
<keyword evidence="5" id="KW-0547">Nucleotide-binding</keyword>
<keyword evidence="3 9" id="KW-0808">Transferase</keyword>
<feature type="domain" description="Nucleotidyl transferase" evidence="8">
    <location>
        <begin position="8"/>
        <end position="287"/>
    </location>
</feature>
<keyword evidence="4 9" id="KW-0548">Nucleotidyltransferase</keyword>
<reference evidence="9 10" key="1">
    <citation type="submission" date="2020-03" db="EMBL/GenBank/DDBJ databases">
        <title>Genomic Encyclopedia of Type Strains, Phase IV (KMG-IV): sequencing the most valuable type-strain genomes for metagenomic binning, comparative biology and taxonomic classification.</title>
        <authorList>
            <person name="Goeker M."/>
        </authorList>
    </citation>
    <scope>NUCLEOTIDE SEQUENCE [LARGE SCALE GENOMIC DNA]</scope>
    <source>
        <strain evidence="9 10">DSM 29762</strain>
    </source>
</reference>
<evidence type="ECO:0000256" key="7">
    <source>
        <dbReference type="ARBA" id="ARBA00047343"/>
    </source>
</evidence>
<dbReference type="GO" id="GO:0009298">
    <property type="term" value="P:GDP-mannose biosynthetic process"/>
    <property type="evidence" value="ECO:0007669"/>
    <property type="project" value="TreeGrafter"/>
</dbReference>
<keyword evidence="6" id="KW-0342">GTP-binding</keyword>
<dbReference type="PANTHER" id="PTHR46390:SF1">
    <property type="entry name" value="MANNOSE-1-PHOSPHATE GUANYLYLTRANSFERASE"/>
    <property type="match status" value="1"/>
</dbReference>
<evidence type="ECO:0000256" key="6">
    <source>
        <dbReference type="ARBA" id="ARBA00023134"/>
    </source>
</evidence>
<evidence type="ECO:0000256" key="5">
    <source>
        <dbReference type="ARBA" id="ARBA00022741"/>
    </source>
</evidence>
<dbReference type="FunFam" id="3.90.550.10:FF:000046">
    <property type="entry name" value="Mannose-1-phosphate guanylyltransferase (GDP)"/>
    <property type="match status" value="1"/>
</dbReference>
<evidence type="ECO:0000256" key="3">
    <source>
        <dbReference type="ARBA" id="ARBA00022679"/>
    </source>
</evidence>
<dbReference type="EMBL" id="JAATJJ010000002">
    <property type="protein sequence ID" value="NJB72796.1"/>
    <property type="molecule type" value="Genomic_DNA"/>
</dbReference>
<proteinExistence type="inferred from homology"/>
<protein>
    <recommendedName>
        <fullName evidence="2">mannose-1-phosphate guanylyltransferase</fullName>
        <ecNumber evidence="2">2.7.7.13</ecNumber>
    </recommendedName>
</protein>